<evidence type="ECO:0000256" key="5">
    <source>
        <dbReference type="SAM" id="MobiDB-lite"/>
    </source>
</evidence>
<comment type="subcellular location">
    <subcellularLocation>
        <location evidence="1">Membrane</location>
        <topology evidence="1">Single-pass membrane protein</topology>
    </subcellularLocation>
</comment>
<name>C5BMA9_TERTT</name>
<feature type="region of interest" description="Disordered" evidence="5">
    <location>
        <begin position="52"/>
        <end position="85"/>
    </location>
</feature>
<dbReference type="InterPro" id="IPR006260">
    <property type="entry name" value="TonB/TolA_C"/>
</dbReference>
<dbReference type="OrthoDB" id="1628901at2"/>
<dbReference type="KEGG" id="ttu:TERTU_0372"/>
<evidence type="ECO:0000256" key="1">
    <source>
        <dbReference type="ARBA" id="ARBA00004167"/>
    </source>
</evidence>
<evidence type="ECO:0000256" key="4">
    <source>
        <dbReference type="ARBA" id="ARBA00023136"/>
    </source>
</evidence>
<dbReference type="GO" id="GO:0016020">
    <property type="term" value="C:membrane"/>
    <property type="evidence" value="ECO:0007669"/>
    <property type="project" value="UniProtKB-SubCell"/>
</dbReference>
<evidence type="ECO:0000313" key="9">
    <source>
        <dbReference type="Proteomes" id="UP000009080"/>
    </source>
</evidence>
<dbReference type="InterPro" id="IPR037682">
    <property type="entry name" value="TonB_C"/>
</dbReference>
<evidence type="ECO:0000256" key="3">
    <source>
        <dbReference type="ARBA" id="ARBA00022989"/>
    </source>
</evidence>
<gene>
    <name evidence="8" type="ordered locus">TERTU_0372</name>
</gene>
<dbReference type="GO" id="GO:0055085">
    <property type="term" value="P:transmembrane transport"/>
    <property type="evidence" value="ECO:0007669"/>
    <property type="project" value="InterPro"/>
</dbReference>
<dbReference type="EMBL" id="CP001614">
    <property type="protein sequence ID" value="ACR12525.1"/>
    <property type="molecule type" value="Genomic_DNA"/>
</dbReference>
<dbReference type="eggNOG" id="COG0810">
    <property type="taxonomic scope" value="Bacteria"/>
</dbReference>
<accession>C5BMA9</accession>
<keyword evidence="4 6" id="KW-0472">Membrane</keyword>
<organism evidence="8 9">
    <name type="scientific">Teredinibacter turnerae (strain ATCC 39867 / T7901)</name>
    <dbReference type="NCBI Taxonomy" id="377629"/>
    <lineage>
        <taxon>Bacteria</taxon>
        <taxon>Pseudomonadati</taxon>
        <taxon>Pseudomonadota</taxon>
        <taxon>Gammaproteobacteria</taxon>
        <taxon>Cellvibrionales</taxon>
        <taxon>Cellvibrionaceae</taxon>
        <taxon>Teredinibacter</taxon>
    </lineage>
</organism>
<feature type="domain" description="TonB C-terminal" evidence="7">
    <location>
        <begin position="109"/>
        <end position="202"/>
    </location>
</feature>
<sequence>MSIVRLLSSLAPAALVTLGLLLLMHVLILRNMTEPEESKEFKIPEILMPEREITTEYDTSRPEKPQEPEEPPPELPEPEFDNPDVQMDISFAPQINTGGVQISGIGGFSSDGDYLPIVKVAPKYPARAANRGLEGYCTVEYTVTKTGETRDISVVDCPDSVFASASVKAAEKFKYKPKVIDGEPIEVPGVRNRFTFQMAKDK</sequence>
<evidence type="ECO:0000259" key="7">
    <source>
        <dbReference type="PROSITE" id="PS52015"/>
    </source>
</evidence>
<dbReference type="AlphaFoldDB" id="C5BMA9"/>
<dbReference type="RefSeq" id="WP_015818637.1">
    <property type="nucleotide sequence ID" value="NC_012997.1"/>
</dbReference>
<protein>
    <submittedName>
        <fullName evidence="8">TonB domain protein</fullName>
    </submittedName>
</protein>
<evidence type="ECO:0000256" key="6">
    <source>
        <dbReference type="SAM" id="Phobius"/>
    </source>
</evidence>
<evidence type="ECO:0000256" key="2">
    <source>
        <dbReference type="ARBA" id="ARBA00022692"/>
    </source>
</evidence>
<dbReference type="Gene3D" id="3.30.1150.10">
    <property type="match status" value="1"/>
</dbReference>
<feature type="compositionally biased region" description="Acidic residues" evidence="5">
    <location>
        <begin position="68"/>
        <end position="82"/>
    </location>
</feature>
<feature type="compositionally biased region" description="Basic and acidic residues" evidence="5">
    <location>
        <begin position="52"/>
        <end position="67"/>
    </location>
</feature>
<evidence type="ECO:0000313" key="8">
    <source>
        <dbReference type="EMBL" id="ACR12525.1"/>
    </source>
</evidence>
<keyword evidence="2 6" id="KW-0812">Transmembrane</keyword>
<proteinExistence type="predicted"/>
<dbReference type="HOGENOM" id="CLU_108529_1_0_6"/>
<reference evidence="8 9" key="1">
    <citation type="journal article" date="2009" name="PLoS ONE">
        <title>The complete genome of Teredinibacter turnerae T7901: an intracellular endosymbiont of marine wood-boring bivalves (shipworms).</title>
        <authorList>
            <person name="Yang J.C."/>
            <person name="Madupu R."/>
            <person name="Durkin A.S."/>
            <person name="Ekborg N.A."/>
            <person name="Pedamallu C.S."/>
            <person name="Hostetler J.B."/>
            <person name="Radune D."/>
            <person name="Toms B.S."/>
            <person name="Henrissat B."/>
            <person name="Coutinho P.M."/>
            <person name="Schwarz S."/>
            <person name="Field L."/>
            <person name="Trindade-Silva A.E."/>
            <person name="Soares C.A.G."/>
            <person name="Elshahawi S."/>
            <person name="Hanora A."/>
            <person name="Schmidt E.W."/>
            <person name="Haygood M.G."/>
            <person name="Posfai J."/>
            <person name="Benner J."/>
            <person name="Madinger C."/>
            <person name="Nove J."/>
            <person name="Anton B."/>
            <person name="Chaudhary K."/>
            <person name="Foster J."/>
            <person name="Holman A."/>
            <person name="Kumar S."/>
            <person name="Lessard P.A."/>
            <person name="Luyten Y.A."/>
            <person name="Slatko B."/>
            <person name="Wood N."/>
            <person name="Wu B."/>
            <person name="Teplitski M."/>
            <person name="Mougous J.D."/>
            <person name="Ward N."/>
            <person name="Eisen J.A."/>
            <person name="Badger J.H."/>
            <person name="Distel D.L."/>
        </authorList>
    </citation>
    <scope>NUCLEOTIDE SEQUENCE [LARGE SCALE GENOMIC DNA]</scope>
    <source>
        <strain evidence="9">ATCC 39867 / T7901</strain>
    </source>
</reference>
<dbReference type="Pfam" id="PF03544">
    <property type="entry name" value="TonB_C"/>
    <property type="match status" value="1"/>
</dbReference>
<dbReference type="PROSITE" id="PS52015">
    <property type="entry name" value="TONB_CTD"/>
    <property type="match status" value="1"/>
</dbReference>
<keyword evidence="9" id="KW-1185">Reference proteome</keyword>
<keyword evidence="3 6" id="KW-1133">Transmembrane helix</keyword>
<dbReference type="SUPFAM" id="SSF74653">
    <property type="entry name" value="TolA/TonB C-terminal domain"/>
    <property type="match status" value="1"/>
</dbReference>
<dbReference type="Proteomes" id="UP000009080">
    <property type="component" value="Chromosome"/>
</dbReference>
<dbReference type="NCBIfam" id="TIGR01352">
    <property type="entry name" value="tonB_Cterm"/>
    <property type="match status" value="1"/>
</dbReference>
<dbReference type="STRING" id="377629.TERTU_0372"/>
<feature type="transmembrane region" description="Helical" evidence="6">
    <location>
        <begin position="6"/>
        <end position="29"/>
    </location>
</feature>